<name>A0A1H9ABU1_9FLAO</name>
<sequence length="606" mass="67649">MRKSIAIISLLFSMVFISCDQDYNTVGADLVGDEHFDFDKYEVDIKAYSQATQEVQTNNLLVNPLGFYKNPYFGDTKANFVTNVSLNNFQPKFGTNVQIENVTLYIPYFSTVDETNDDGSKTYTLDSIYGANPESKMKLSVYENGYYLSQFDANDQSLDSRYYNDMDGLIDAQKRGNDGSGNSVANGTRLNDSSDPAENDQFYFNKAEIKIYKTKFNTVSGQIEYLDENDNVTTDPTKYVVKERLAPGIYLNLNKQFFKKRILDASNSDLYNHNTFRQYFKGLYFQMEQVAGQDGAMAMLNFNNAKLNINYSSVNDGAQAGTAATSKTMLLSLGSATGGSTVSLQDYSYSSAYSTGLANSANVFGNVDFGQNERLYLKGGKGSVVYVDVFGDDKDNPDTDTDNDDGIEDDVTDESYHNGIPDELDLLRKKGWLINDAYLEFYIDNSSTVMGGANQEYAERIYLYDATNNKAIFDYTFDTSTSLSAKNNKYVYGGILQRDNDATSSTYKKGIKYKIRITQHINNILNSSNVNINKNVKLGLCVTESVAITSNKYFKNPLTFGPGAEDDIKQLPVSSIMAQQGTVLHGTHSTDPEKKLKLVIHYTKPN</sequence>
<keyword evidence="3" id="KW-1185">Reference proteome</keyword>
<reference evidence="2 3" key="1">
    <citation type="submission" date="2016-10" db="EMBL/GenBank/DDBJ databases">
        <authorList>
            <person name="de Groot N.N."/>
        </authorList>
    </citation>
    <scope>NUCLEOTIDE SEQUENCE [LARGE SCALE GENOMIC DNA]</scope>
    <source>
        <strain evidence="2 3">DSM 27078</strain>
    </source>
</reference>
<accession>A0A1H9ABU1</accession>
<feature type="region of interest" description="Disordered" evidence="1">
    <location>
        <begin position="173"/>
        <end position="197"/>
    </location>
</feature>
<evidence type="ECO:0000313" key="3">
    <source>
        <dbReference type="Proteomes" id="UP000198648"/>
    </source>
</evidence>
<feature type="compositionally biased region" description="Acidic residues" evidence="1">
    <location>
        <begin position="398"/>
        <end position="413"/>
    </location>
</feature>
<evidence type="ECO:0000256" key="1">
    <source>
        <dbReference type="SAM" id="MobiDB-lite"/>
    </source>
</evidence>
<dbReference type="EMBL" id="FOEI01000002">
    <property type="protein sequence ID" value="SEP74011.1"/>
    <property type="molecule type" value="Genomic_DNA"/>
</dbReference>
<proteinExistence type="predicted"/>
<organism evidence="2 3">
    <name type="scientific">Flavobacterium urocaniciphilum</name>
    <dbReference type="NCBI Taxonomy" id="1299341"/>
    <lineage>
        <taxon>Bacteria</taxon>
        <taxon>Pseudomonadati</taxon>
        <taxon>Bacteroidota</taxon>
        <taxon>Flavobacteriia</taxon>
        <taxon>Flavobacteriales</taxon>
        <taxon>Flavobacteriaceae</taxon>
        <taxon>Flavobacterium</taxon>
    </lineage>
</organism>
<evidence type="ECO:0000313" key="2">
    <source>
        <dbReference type="EMBL" id="SEP74011.1"/>
    </source>
</evidence>
<gene>
    <name evidence="2" type="ORF">SAMN05444005_10261</name>
</gene>
<protein>
    <recommendedName>
        <fullName evidence="4">DUF4270 domain-containing protein</fullName>
    </recommendedName>
</protein>
<dbReference type="OrthoDB" id="1466062at2"/>
<dbReference type="RefSeq" id="WP_091465781.1">
    <property type="nucleotide sequence ID" value="NZ_FOEI01000002.1"/>
</dbReference>
<evidence type="ECO:0008006" key="4">
    <source>
        <dbReference type="Google" id="ProtNLM"/>
    </source>
</evidence>
<feature type="compositionally biased region" description="Polar residues" evidence="1">
    <location>
        <begin position="180"/>
        <end position="196"/>
    </location>
</feature>
<dbReference type="AlphaFoldDB" id="A0A1H9ABU1"/>
<dbReference type="Pfam" id="PF14092">
    <property type="entry name" value="DUF4270"/>
    <property type="match status" value="1"/>
</dbReference>
<dbReference type="STRING" id="1299341.SAMN05444005_10261"/>
<dbReference type="PROSITE" id="PS51257">
    <property type="entry name" value="PROKAR_LIPOPROTEIN"/>
    <property type="match status" value="1"/>
</dbReference>
<dbReference type="InterPro" id="IPR025366">
    <property type="entry name" value="DUF4270"/>
</dbReference>
<dbReference type="Proteomes" id="UP000198648">
    <property type="component" value="Unassembled WGS sequence"/>
</dbReference>
<feature type="region of interest" description="Disordered" evidence="1">
    <location>
        <begin position="391"/>
        <end position="418"/>
    </location>
</feature>